<dbReference type="PANTHER" id="PTHR47076:SF1">
    <property type="entry name" value="NHL DOMAIN PROTEIN"/>
    <property type="match status" value="1"/>
</dbReference>
<dbReference type="STRING" id="22663.A0A2I0JG45"/>
<dbReference type="EMBL" id="PGOL01001723">
    <property type="protein sequence ID" value="PKI55224.1"/>
    <property type="molecule type" value="Genomic_DNA"/>
</dbReference>
<name>A0A2I0JG45_PUNGR</name>
<reference evidence="1 2" key="1">
    <citation type="submission" date="2017-11" db="EMBL/GenBank/DDBJ databases">
        <title>De-novo sequencing of pomegranate (Punica granatum L.) genome.</title>
        <authorList>
            <person name="Akparov Z."/>
            <person name="Amiraslanov A."/>
            <person name="Hajiyeva S."/>
            <person name="Abbasov M."/>
            <person name="Kaur K."/>
            <person name="Hamwieh A."/>
            <person name="Solovyev V."/>
            <person name="Salamov A."/>
            <person name="Braich B."/>
            <person name="Kosarev P."/>
            <person name="Mahmoud A."/>
            <person name="Hajiyev E."/>
            <person name="Babayeva S."/>
            <person name="Izzatullayeva V."/>
            <person name="Mammadov A."/>
            <person name="Mammadov A."/>
            <person name="Sharifova S."/>
            <person name="Ojaghi J."/>
            <person name="Eynullazada K."/>
            <person name="Bayramov B."/>
            <person name="Abdulazimova A."/>
            <person name="Shahmuradov I."/>
        </authorList>
    </citation>
    <scope>NUCLEOTIDE SEQUENCE [LARGE SCALE GENOMIC DNA]</scope>
    <source>
        <strain evidence="2">cv. AG2017</strain>
        <tissue evidence="1">Leaf</tissue>
    </source>
</reference>
<gene>
    <name evidence="1" type="ORF">CRG98_024515</name>
</gene>
<comment type="caution">
    <text evidence="1">The sequence shown here is derived from an EMBL/GenBank/DDBJ whole genome shotgun (WGS) entry which is preliminary data.</text>
</comment>
<dbReference type="PANTHER" id="PTHR47076">
    <property type="entry name" value="NHL DOMAIN PROTEIN"/>
    <property type="match status" value="1"/>
</dbReference>
<sequence>MSSHIFRVSSPQREIASHPDDQVDVAFSKRGCCFWIPFTSSDQPSSSSRVSPWWRWITGATTNSTTTYDDPWWTRGWKKMREWSEKVAGPKWKTFIRRFGRNRANSRYGGLGGGVGGQFRYDPLSYAMNFDDGQNNHLDDGESLRRDFTTRYASIPSSCKGSMDLGRDGPIFT</sequence>
<proteinExistence type="predicted"/>
<organism evidence="1 2">
    <name type="scientific">Punica granatum</name>
    <name type="common">Pomegranate</name>
    <dbReference type="NCBI Taxonomy" id="22663"/>
    <lineage>
        <taxon>Eukaryota</taxon>
        <taxon>Viridiplantae</taxon>
        <taxon>Streptophyta</taxon>
        <taxon>Embryophyta</taxon>
        <taxon>Tracheophyta</taxon>
        <taxon>Spermatophyta</taxon>
        <taxon>Magnoliopsida</taxon>
        <taxon>eudicotyledons</taxon>
        <taxon>Gunneridae</taxon>
        <taxon>Pentapetalae</taxon>
        <taxon>rosids</taxon>
        <taxon>malvids</taxon>
        <taxon>Myrtales</taxon>
        <taxon>Lythraceae</taxon>
        <taxon>Punica</taxon>
    </lineage>
</organism>
<dbReference type="AlphaFoldDB" id="A0A2I0JG45"/>
<dbReference type="OrthoDB" id="1723198at2759"/>
<dbReference type="Proteomes" id="UP000233551">
    <property type="component" value="Unassembled WGS sequence"/>
</dbReference>
<protein>
    <submittedName>
        <fullName evidence="1">Uncharacterized protein</fullName>
    </submittedName>
</protein>
<evidence type="ECO:0000313" key="1">
    <source>
        <dbReference type="EMBL" id="PKI55224.1"/>
    </source>
</evidence>
<keyword evidence="2" id="KW-1185">Reference proteome</keyword>
<accession>A0A2I0JG45</accession>
<evidence type="ECO:0000313" key="2">
    <source>
        <dbReference type="Proteomes" id="UP000233551"/>
    </source>
</evidence>
<dbReference type="GeneID" id="116215387"/>